<evidence type="ECO:0000256" key="7">
    <source>
        <dbReference type="ARBA" id="ARBA00023136"/>
    </source>
</evidence>
<feature type="transmembrane region" description="Helical" evidence="9">
    <location>
        <begin position="536"/>
        <end position="559"/>
    </location>
</feature>
<feature type="transmembrane region" description="Helical" evidence="9">
    <location>
        <begin position="352"/>
        <end position="371"/>
    </location>
</feature>
<dbReference type="GeneID" id="26907390"/>
<feature type="transmembrane region" description="Helical" evidence="9">
    <location>
        <begin position="648"/>
        <end position="665"/>
    </location>
</feature>
<evidence type="ECO:0000256" key="6">
    <source>
        <dbReference type="ARBA" id="ARBA00022989"/>
    </source>
</evidence>
<evidence type="ECO:0000256" key="4">
    <source>
        <dbReference type="ARBA" id="ARBA00022692"/>
    </source>
</evidence>
<dbReference type="VEuPathDB" id="TriTrypDB:LpyrH10_17_0360"/>
<feature type="domain" description="Amino acid transporter transmembrane" evidence="10">
    <location>
        <begin position="335"/>
        <end position="705"/>
    </location>
</feature>
<gene>
    <name evidence="11" type="ORF">ABB37_07104</name>
</gene>
<comment type="similarity">
    <text evidence="2">Belongs to the amino acid/polyamine transporter 2 family.</text>
</comment>
<keyword evidence="7 9" id="KW-0472">Membrane</keyword>
<dbReference type="RefSeq" id="XP_015655626.1">
    <property type="nucleotide sequence ID" value="XM_015805620.1"/>
</dbReference>
<evidence type="ECO:0000256" key="5">
    <source>
        <dbReference type="ARBA" id="ARBA00022970"/>
    </source>
</evidence>
<dbReference type="Pfam" id="PF01490">
    <property type="entry name" value="Aa_trans"/>
    <property type="match status" value="1"/>
</dbReference>
<comment type="subcellular location">
    <subcellularLocation>
        <location evidence="1">Membrane</location>
        <topology evidence="1">Multi-pass membrane protein</topology>
    </subcellularLocation>
</comment>
<comment type="caution">
    <text evidence="11">The sequence shown here is derived from an EMBL/GenBank/DDBJ whole genome shotgun (WGS) entry which is preliminary data.</text>
</comment>
<feature type="transmembrane region" description="Helical" evidence="9">
    <location>
        <begin position="469"/>
        <end position="492"/>
    </location>
</feature>
<keyword evidence="3" id="KW-0813">Transport</keyword>
<feature type="transmembrane region" description="Helical" evidence="9">
    <location>
        <begin position="406"/>
        <end position="432"/>
    </location>
</feature>
<keyword evidence="4 9" id="KW-0812">Transmembrane</keyword>
<feature type="compositionally biased region" description="Basic and acidic residues" evidence="8">
    <location>
        <begin position="115"/>
        <end position="124"/>
    </location>
</feature>
<dbReference type="PANTHER" id="PTHR22950:SF458">
    <property type="entry name" value="SODIUM-COUPLED NEUTRAL AMINO ACID TRANSPORTER 11-RELATED"/>
    <property type="match status" value="1"/>
</dbReference>
<keyword evidence="12" id="KW-1185">Reference proteome</keyword>
<evidence type="ECO:0000313" key="11">
    <source>
        <dbReference type="EMBL" id="KPA77187.1"/>
    </source>
</evidence>
<dbReference type="AlphaFoldDB" id="A0A0M9FW62"/>
<keyword evidence="6 9" id="KW-1133">Transmembrane helix</keyword>
<reference evidence="11 12" key="1">
    <citation type="submission" date="2015-07" db="EMBL/GenBank/DDBJ databases">
        <title>High-quality genome of monoxenous trypanosomatid Leptomonas pyrrhocoris.</title>
        <authorList>
            <person name="Flegontov P."/>
            <person name="Butenko A."/>
            <person name="Firsov S."/>
            <person name="Vlcek C."/>
            <person name="Logacheva M.D."/>
            <person name="Field M."/>
            <person name="Filatov D."/>
            <person name="Flegontova O."/>
            <person name="Gerasimov E."/>
            <person name="Jackson A.P."/>
            <person name="Kelly S."/>
            <person name="Opperdoes F."/>
            <person name="O'Reilly A."/>
            <person name="Votypka J."/>
            <person name="Yurchenko V."/>
            <person name="Lukes J."/>
        </authorList>
    </citation>
    <scope>NUCLEOTIDE SEQUENCE [LARGE SCALE GENOMIC DNA]</scope>
    <source>
        <strain evidence="11">H10</strain>
    </source>
</reference>
<dbReference type="EMBL" id="LGTL01000017">
    <property type="protein sequence ID" value="KPA77187.1"/>
    <property type="molecule type" value="Genomic_DNA"/>
</dbReference>
<organism evidence="11 12">
    <name type="scientific">Leptomonas pyrrhocoris</name>
    <name type="common">Firebug parasite</name>
    <dbReference type="NCBI Taxonomy" id="157538"/>
    <lineage>
        <taxon>Eukaryota</taxon>
        <taxon>Discoba</taxon>
        <taxon>Euglenozoa</taxon>
        <taxon>Kinetoplastea</taxon>
        <taxon>Metakinetoplastina</taxon>
        <taxon>Trypanosomatida</taxon>
        <taxon>Trypanosomatidae</taxon>
        <taxon>Leishmaniinae</taxon>
        <taxon>Leptomonas</taxon>
    </lineage>
</organism>
<evidence type="ECO:0000313" key="12">
    <source>
        <dbReference type="Proteomes" id="UP000037923"/>
    </source>
</evidence>
<evidence type="ECO:0000256" key="9">
    <source>
        <dbReference type="SAM" id="Phobius"/>
    </source>
</evidence>
<feature type="transmembrane region" description="Helical" evidence="9">
    <location>
        <begin position="438"/>
        <end position="457"/>
    </location>
</feature>
<feature type="transmembrane region" description="Helical" evidence="9">
    <location>
        <begin position="504"/>
        <end position="524"/>
    </location>
</feature>
<dbReference type="InterPro" id="IPR013057">
    <property type="entry name" value="AA_transpt_TM"/>
</dbReference>
<name>A0A0M9FW62_LEPPY</name>
<evidence type="ECO:0000256" key="8">
    <source>
        <dbReference type="SAM" id="MobiDB-lite"/>
    </source>
</evidence>
<sequence>MSHISESDVADARAGAQPPTSDPAVPASLARLRNAFGPSDGDDGGGGQRGAVRPGPASNNLTAAPAEPPAVLSDTAQLNVDSIRVDRSSATSAPDTSGVYRAREYFQVPPPSPSAHRDSRDDRQANTTTTAALLAPPPQSATHHVIHGGGSSSSSDEADYNDGEPAISAAAPHAPLVTPALPPPSHEQHDLALHRRSSSSSSSDVSPPRPPAHRLTAEEEQLARIRAYNEMSRTNANGARGADDRRGFLADTVTTLLPDGVTQWFAHSTDVVAQQSMGVVPAGVKQAANAIGNGAQHIGDVIEQVPNMMVNAIPTAIMSNEVKQLLFTDFSNTFRSFFHTNILSMPFVIRQAGLVGGVLLLTFVAVTSEYATEAYFGAKKQLKNADEVIVYGDVPRMVWGKWYPMLNIFYGVTHLIGFIAFSASNSVVLLGSMGMTGGGARALGLIVPSLIALPLVLMKNVHSQEPLSILSNLLVITAVVLMFIDFPYTVAAPLKLWPTSATEFFVALGVSVYAFTGIGSTLSVERAMSPRRYRRLLRASVALAYALLLAFGLSGFLSYGSRTCSVMTVSLQKGPLRTAVSALLFFASLMIIPQQTFPLCELSDRRLLGITRLTTYWDVKPNLMRIAYLIVSAFVAFIVPYYGLLLSISGALGCGIVGLVVPAGLDYVRRERKGLHHNRTMRFYEYLIVFSLGLYGCVVVVVGVVSGSYQLWISIQTASTDSC</sequence>
<evidence type="ECO:0000259" key="10">
    <source>
        <dbReference type="Pfam" id="PF01490"/>
    </source>
</evidence>
<dbReference type="OrthoDB" id="40134at2759"/>
<feature type="transmembrane region" description="Helical" evidence="9">
    <location>
        <begin position="579"/>
        <end position="602"/>
    </location>
</feature>
<dbReference type="OMA" id="TFRSFFH"/>
<feature type="compositionally biased region" description="Low complexity" evidence="8">
    <location>
        <begin position="125"/>
        <end position="134"/>
    </location>
</feature>
<dbReference type="GO" id="GO:0015179">
    <property type="term" value="F:L-amino acid transmembrane transporter activity"/>
    <property type="evidence" value="ECO:0007669"/>
    <property type="project" value="TreeGrafter"/>
</dbReference>
<dbReference type="GO" id="GO:0016020">
    <property type="term" value="C:membrane"/>
    <property type="evidence" value="ECO:0007669"/>
    <property type="project" value="UniProtKB-SubCell"/>
</dbReference>
<evidence type="ECO:0000256" key="1">
    <source>
        <dbReference type="ARBA" id="ARBA00004141"/>
    </source>
</evidence>
<evidence type="ECO:0000256" key="2">
    <source>
        <dbReference type="ARBA" id="ARBA00008066"/>
    </source>
</evidence>
<feature type="transmembrane region" description="Helical" evidence="9">
    <location>
        <begin position="623"/>
        <end position="642"/>
    </location>
</feature>
<feature type="region of interest" description="Disordered" evidence="8">
    <location>
        <begin position="1"/>
        <end position="217"/>
    </location>
</feature>
<accession>A0A0M9FW62</accession>
<proteinExistence type="inferred from homology"/>
<evidence type="ECO:0000256" key="3">
    <source>
        <dbReference type="ARBA" id="ARBA00022448"/>
    </source>
</evidence>
<dbReference type="PANTHER" id="PTHR22950">
    <property type="entry name" value="AMINO ACID TRANSPORTER"/>
    <property type="match status" value="1"/>
</dbReference>
<dbReference type="Proteomes" id="UP000037923">
    <property type="component" value="Unassembled WGS sequence"/>
</dbReference>
<keyword evidence="5" id="KW-0029">Amino-acid transport</keyword>
<protein>
    <recommendedName>
        <fullName evidence="10">Amino acid transporter transmembrane domain-containing protein</fullName>
    </recommendedName>
</protein>
<feature type="transmembrane region" description="Helical" evidence="9">
    <location>
        <begin position="686"/>
        <end position="712"/>
    </location>
</feature>